<proteinExistence type="predicted"/>
<evidence type="ECO:0000313" key="1">
    <source>
        <dbReference type="EMBL" id="RKO91902.1"/>
    </source>
</evidence>
<gene>
    <name evidence="1" type="ORF">BDK51DRAFT_52514</name>
</gene>
<dbReference type="Gene3D" id="2.40.40.20">
    <property type="match status" value="1"/>
</dbReference>
<sequence length="427" mass="47780">MAREVIAATDSGRISIQVNTQEEQVLSYVDRLHGRLLQYPNNDGDIDALEFALELRNLYSGRRGVLMYISTGMSPMAACRGVATCRWQDDYRRVYIPRRWMNRMLLPYVERSIANNGTPLSSSAYSFHPIVDGDRAILIRCLTLSYNTVQAVEVYGWDDASIGVHPNFCDYLKLDFDGDEVHVLVVSSDAAVSELDMYASRAQRLRISIIMSPKSISSVAETELAQRYNMFIGSTRSVCALTPWEVPDSVHKQCGNKSAPWLKMTAAMELDTADVASFMANSVLAMDNLINSHRHISEGHVYQRQLRYSAFQVMSTQNVLQSHWALGAAHSAAMSLPPTVTCESGYPVVRLASRVSNELTQLLLDMAKRAISSRSKSSLAFSVLVQRHYKVLAYSSREGVKDIVNLPERSQKCLLVPQYAWEMLGVS</sequence>
<dbReference type="EMBL" id="KZ994855">
    <property type="protein sequence ID" value="RKO91902.1"/>
    <property type="molecule type" value="Genomic_DNA"/>
</dbReference>
<dbReference type="OrthoDB" id="2157517at2759"/>
<protein>
    <submittedName>
        <fullName evidence="1">Uncharacterized protein</fullName>
    </submittedName>
</protein>
<dbReference type="SUPFAM" id="SSF64484">
    <property type="entry name" value="beta and beta-prime subunits of DNA dependent RNA-polymerase"/>
    <property type="match status" value="1"/>
</dbReference>
<reference evidence="2" key="1">
    <citation type="journal article" date="2018" name="Nat. Microbiol.">
        <title>Leveraging single-cell genomics to expand the fungal tree of life.</title>
        <authorList>
            <person name="Ahrendt S.R."/>
            <person name="Quandt C.A."/>
            <person name="Ciobanu D."/>
            <person name="Clum A."/>
            <person name="Salamov A."/>
            <person name="Andreopoulos B."/>
            <person name="Cheng J.F."/>
            <person name="Woyke T."/>
            <person name="Pelin A."/>
            <person name="Henrissat B."/>
            <person name="Reynolds N.K."/>
            <person name="Benny G.L."/>
            <person name="Smith M.E."/>
            <person name="James T.Y."/>
            <person name="Grigoriev I.V."/>
        </authorList>
    </citation>
    <scope>NUCLEOTIDE SEQUENCE [LARGE SCALE GENOMIC DNA]</scope>
</reference>
<accession>A0A4P9WHN3</accession>
<evidence type="ECO:0000313" key="2">
    <source>
        <dbReference type="Proteomes" id="UP000269721"/>
    </source>
</evidence>
<dbReference type="AlphaFoldDB" id="A0A4P9WHN3"/>
<name>A0A4P9WHN3_9FUNG</name>
<dbReference type="Proteomes" id="UP000269721">
    <property type="component" value="Unassembled WGS sequence"/>
</dbReference>
<organism evidence="1 2">
    <name type="scientific">Blyttiomyces helicus</name>
    <dbReference type="NCBI Taxonomy" id="388810"/>
    <lineage>
        <taxon>Eukaryota</taxon>
        <taxon>Fungi</taxon>
        <taxon>Fungi incertae sedis</taxon>
        <taxon>Chytridiomycota</taxon>
        <taxon>Chytridiomycota incertae sedis</taxon>
        <taxon>Chytridiomycetes</taxon>
        <taxon>Chytridiomycetes incertae sedis</taxon>
        <taxon>Blyttiomyces</taxon>
    </lineage>
</organism>
<keyword evidence="2" id="KW-1185">Reference proteome</keyword>